<protein>
    <submittedName>
        <fullName evidence="1">Uncharacterized protein</fullName>
    </submittedName>
</protein>
<dbReference type="AlphaFoldDB" id="A0A5J4T7P3"/>
<evidence type="ECO:0000313" key="2">
    <source>
        <dbReference type="Proteomes" id="UP000324800"/>
    </source>
</evidence>
<evidence type="ECO:0000313" key="1">
    <source>
        <dbReference type="EMBL" id="KAA6353803.1"/>
    </source>
</evidence>
<dbReference type="Proteomes" id="UP000324800">
    <property type="component" value="Unassembled WGS sequence"/>
</dbReference>
<comment type="caution">
    <text evidence="1">The sequence shown here is derived from an EMBL/GenBank/DDBJ whole genome shotgun (WGS) entry which is preliminary data.</text>
</comment>
<dbReference type="EMBL" id="SNRW01037410">
    <property type="protein sequence ID" value="KAA6353803.1"/>
    <property type="molecule type" value="Genomic_DNA"/>
</dbReference>
<accession>A0A5J4T7P3</accession>
<gene>
    <name evidence="1" type="ORF">EZS28_050669</name>
</gene>
<organism evidence="1 2">
    <name type="scientific">Streblomastix strix</name>
    <dbReference type="NCBI Taxonomy" id="222440"/>
    <lineage>
        <taxon>Eukaryota</taxon>
        <taxon>Metamonada</taxon>
        <taxon>Preaxostyla</taxon>
        <taxon>Oxymonadida</taxon>
        <taxon>Streblomastigidae</taxon>
        <taxon>Streblomastix</taxon>
    </lineage>
</organism>
<feature type="non-terminal residue" evidence="1">
    <location>
        <position position="1"/>
    </location>
</feature>
<sequence length="73" mass="8007">VTRNSTIACVEINIRTGKLRPSQPASRPILRNCDGTRITDSTTGDVYTNLDRITILFKIADTKTIDTTTILGV</sequence>
<name>A0A5J4T7P3_9EUKA</name>
<proteinExistence type="predicted"/>
<reference evidence="1 2" key="1">
    <citation type="submission" date="2019-03" db="EMBL/GenBank/DDBJ databases">
        <title>Single cell metagenomics reveals metabolic interactions within the superorganism composed of flagellate Streblomastix strix and complex community of Bacteroidetes bacteria on its surface.</title>
        <authorList>
            <person name="Treitli S.C."/>
            <person name="Kolisko M."/>
            <person name="Husnik F."/>
            <person name="Keeling P."/>
            <person name="Hampl V."/>
        </authorList>
    </citation>
    <scope>NUCLEOTIDE SEQUENCE [LARGE SCALE GENOMIC DNA]</scope>
    <source>
        <strain evidence="1">ST1C</strain>
    </source>
</reference>